<proteinExistence type="inferred from homology"/>
<sequence>MPEARWQVAWQSPPSASGWVLLHQRQHFLADDHGCLFPLNWVQQQDLRCLAQHGIGLFDGAPVQVWELAEPELLPGCRWLSLREVMLQHDEQLFRLLGHASQIGQWAREHRFCGACGQAMQLLPGERAMACEPCGLRQYPRLAPSMIVLVTRGDELLLARSPRFVSGMYSTLAGFLEPGESAEDCVRREVQEEVGLSVDNIRYLGSQNWPFPHSLMLGFHADYAGGELCLQEDEIEDARWFAIDQLPTLPAPRSIARFLIEHYLAQRLGHTLPRLD</sequence>
<dbReference type="Proteomes" id="UP000242861">
    <property type="component" value="Unassembled WGS sequence"/>
</dbReference>
<dbReference type="GO" id="GO:0000287">
    <property type="term" value="F:magnesium ion binding"/>
    <property type="evidence" value="ECO:0007669"/>
    <property type="project" value="UniProtKB-UniRule"/>
</dbReference>
<keyword evidence="3 8" id="KW-0378">Hydrolase</keyword>
<dbReference type="NCBIfam" id="NF001299">
    <property type="entry name" value="PRK00241.1"/>
    <property type="match status" value="1"/>
</dbReference>
<evidence type="ECO:0000256" key="4">
    <source>
        <dbReference type="ARBA" id="ARBA00022842"/>
    </source>
</evidence>
<keyword evidence="13" id="KW-1185">Reference proteome</keyword>
<evidence type="ECO:0000259" key="9">
    <source>
        <dbReference type="PROSITE" id="PS51462"/>
    </source>
</evidence>
<comment type="function">
    <text evidence="8">mRNA decapping enzyme that specifically removes the nicotinamide adenine dinucleotide (NAD) cap from a subset of mRNAs by hydrolyzing the diphosphate linkage to produce nicotinamide mononucleotide (NMN) and 5' monophosphate mRNA. The NAD-cap is present at the 5'-end of some mRNAs and stabilizes RNA against 5'-processing. Has preference for mRNAs with a 5'-end purine. Catalyzes the hydrolysis of a broad range of dinucleotide pyrophosphates.</text>
</comment>
<dbReference type="Proteomes" id="UP000655550">
    <property type="component" value="Unassembled WGS sequence"/>
</dbReference>
<accession>A0A2I0CT57</accession>
<gene>
    <name evidence="8 10" type="primary">nudC</name>
    <name evidence="11" type="ORF">CW360_02110</name>
    <name evidence="10" type="ORF">GCM10007363_13050</name>
</gene>
<feature type="binding site" evidence="8">
    <location>
        <position position="83"/>
    </location>
    <ligand>
        <name>substrate</name>
    </ligand>
</feature>
<dbReference type="InterPro" id="IPR020084">
    <property type="entry name" value="NUDIX_hydrolase_CS"/>
</dbReference>
<dbReference type="EC" id="3.6.1.22" evidence="8"/>
<evidence type="ECO:0000256" key="1">
    <source>
        <dbReference type="ARBA" id="ARBA00009595"/>
    </source>
</evidence>
<feature type="short sequence motif" description="Nudix box" evidence="8">
    <location>
        <begin position="174"/>
        <end position="195"/>
    </location>
</feature>
<comment type="catalytic activity">
    <reaction evidence="8">
        <text>NAD(+) + H2O = beta-nicotinamide D-ribonucleotide + AMP + 2 H(+)</text>
        <dbReference type="Rhea" id="RHEA:11800"/>
        <dbReference type="ChEBI" id="CHEBI:14649"/>
        <dbReference type="ChEBI" id="CHEBI:15377"/>
        <dbReference type="ChEBI" id="CHEBI:15378"/>
        <dbReference type="ChEBI" id="CHEBI:57540"/>
        <dbReference type="ChEBI" id="CHEBI:456215"/>
        <dbReference type="EC" id="3.6.1.22"/>
    </reaction>
</comment>
<dbReference type="InterPro" id="IPR022925">
    <property type="entry name" value="RNA_Hydrolase_NudC"/>
</dbReference>
<dbReference type="GO" id="GO:0035529">
    <property type="term" value="F:NADH pyrophosphatase activity"/>
    <property type="evidence" value="ECO:0007669"/>
    <property type="project" value="TreeGrafter"/>
</dbReference>
<organism evidence="11 12">
    <name type="scientific">Pseudomonas fluvialis</name>
    <dbReference type="NCBI Taxonomy" id="1793966"/>
    <lineage>
        <taxon>Bacteria</taxon>
        <taxon>Pseudomonadati</taxon>
        <taxon>Pseudomonadota</taxon>
        <taxon>Gammaproteobacteria</taxon>
        <taxon>Pseudomonadales</taxon>
        <taxon>Pseudomonadaceae</taxon>
        <taxon>Pseudomonas</taxon>
    </lineage>
</organism>
<feature type="binding site" evidence="8">
    <location>
        <position position="234"/>
    </location>
    <ligand>
        <name>a divalent metal cation</name>
        <dbReference type="ChEBI" id="CHEBI:60240"/>
        <label>1</label>
    </ligand>
</feature>
<evidence type="ECO:0000256" key="2">
    <source>
        <dbReference type="ARBA" id="ARBA00022723"/>
    </source>
</evidence>
<evidence type="ECO:0000256" key="7">
    <source>
        <dbReference type="ARBA" id="ARBA00023679"/>
    </source>
</evidence>
<comment type="catalytic activity">
    <reaction evidence="7">
        <text>a 5'-end NAD(+)-phospho-ribonucleoside in mRNA + H2O = a 5'-end phospho-adenosine-phospho-ribonucleoside in mRNA + beta-nicotinamide D-ribonucleotide + 2 H(+)</text>
        <dbReference type="Rhea" id="RHEA:60876"/>
        <dbReference type="Rhea" id="RHEA-COMP:15698"/>
        <dbReference type="Rhea" id="RHEA-COMP:15719"/>
        <dbReference type="ChEBI" id="CHEBI:14649"/>
        <dbReference type="ChEBI" id="CHEBI:15377"/>
        <dbReference type="ChEBI" id="CHEBI:15378"/>
        <dbReference type="ChEBI" id="CHEBI:144029"/>
        <dbReference type="ChEBI" id="CHEBI:144051"/>
    </reaction>
    <physiologicalReaction direction="left-to-right" evidence="7">
        <dbReference type="Rhea" id="RHEA:60877"/>
    </physiologicalReaction>
</comment>
<feature type="binding site" evidence="8">
    <location>
        <position position="131"/>
    </location>
    <ligand>
        <name>Zn(2+)</name>
        <dbReference type="ChEBI" id="CHEBI:29105"/>
    </ligand>
</feature>
<dbReference type="GO" id="GO:0000210">
    <property type="term" value="F:NAD+ diphosphatase activity"/>
    <property type="evidence" value="ECO:0007669"/>
    <property type="project" value="UniProtKB-UniRule"/>
</dbReference>
<keyword evidence="2 8" id="KW-0479">Metal-binding</keyword>
<feature type="binding site" evidence="8">
    <location>
        <position position="126"/>
    </location>
    <ligand>
        <name>substrate</name>
    </ligand>
</feature>
<evidence type="ECO:0000256" key="6">
    <source>
        <dbReference type="ARBA" id="ARBA00023211"/>
    </source>
</evidence>
<dbReference type="Pfam" id="PF00293">
    <property type="entry name" value="NUDIX"/>
    <property type="match status" value="1"/>
</dbReference>
<dbReference type="AlphaFoldDB" id="A0A2I0CT57"/>
<dbReference type="InterPro" id="IPR015375">
    <property type="entry name" value="NADH_PPase-like_N"/>
</dbReference>
<feature type="domain" description="Nudix hydrolase" evidence="9">
    <location>
        <begin position="140"/>
        <end position="263"/>
    </location>
</feature>
<dbReference type="InterPro" id="IPR015797">
    <property type="entry name" value="NUDIX_hydrolase-like_dom_sf"/>
</dbReference>
<dbReference type="HAMAP" id="MF_00297">
    <property type="entry name" value="Nudix_NudC"/>
    <property type="match status" value="1"/>
</dbReference>
<feature type="binding site" evidence="8">
    <location>
        <position position="139"/>
    </location>
    <ligand>
        <name>substrate</name>
    </ligand>
</feature>
<dbReference type="GO" id="GO:0030145">
    <property type="term" value="F:manganese ion binding"/>
    <property type="evidence" value="ECO:0007669"/>
    <property type="project" value="UniProtKB-UniRule"/>
</dbReference>
<reference evidence="10" key="5">
    <citation type="submission" date="2024-05" db="EMBL/GenBank/DDBJ databases">
        <authorList>
            <person name="Sun Q."/>
            <person name="Sedlacek I."/>
        </authorList>
    </citation>
    <scope>NUCLEOTIDE SEQUENCE</scope>
    <source>
        <strain evidence="10">CCM 8778</strain>
    </source>
</reference>
<feature type="binding site" evidence="8">
    <location>
        <begin position="207"/>
        <end position="214"/>
    </location>
    <ligand>
        <name>substrate</name>
    </ligand>
</feature>
<protein>
    <recommendedName>
        <fullName evidence="8">NAD-capped RNA hydrolase NudC</fullName>
        <shortName evidence="8">DeNADding enzyme NudC</shortName>
        <ecNumber evidence="8">3.6.1.-</ecNumber>
    </recommendedName>
    <alternativeName>
        <fullName evidence="8">NADH pyrophosphatase</fullName>
        <ecNumber evidence="8">3.6.1.22</ecNumber>
    </alternativeName>
</protein>
<comment type="catalytic activity">
    <reaction evidence="8">
        <text>NADH + H2O = reduced beta-nicotinamide D-ribonucleotide + AMP + 2 H(+)</text>
        <dbReference type="Rhea" id="RHEA:48868"/>
        <dbReference type="ChEBI" id="CHEBI:15377"/>
        <dbReference type="ChEBI" id="CHEBI:15378"/>
        <dbReference type="ChEBI" id="CHEBI:57945"/>
        <dbReference type="ChEBI" id="CHEBI:90832"/>
        <dbReference type="ChEBI" id="CHEBI:456215"/>
        <dbReference type="EC" id="3.6.1.22"/>
    </reaction>
</comment>
<name>A0A2I0CT57_9PSED</name>
<comment type="caution">
    <text evidence="11">The sequence shown here is derived from an EMBL/GenBank/DDBJ whole genome shotgun (WGS) entry which is preliminary data.</text>
</comment>
<dbReference type="RefSeq" id="WP_093986864.1">
    <property type="nucleotide sequence ID" value="NZ_BMDE01000003.1"/>
</dbReference>
<feature type="binding site" evidence="8">
    <location>
        <position position="173"/>
    </location>
    <ligand>
        <name>a divalent metal cation</name>
        <dbReference type="ChEBI" id="CHEBI:60240"/>
        <label>1</label>
    </ligand>
</feature>
<reference evidence="11" key="3">
    <citation type="submission" date="2017-12" db="EMBL/GenBank/DDBJ databases">
        <authorList>
            <person name="Hurst M.R.H."/>
        </authorList>
    </citation>
    <scope>NUCLEOTIDE SEQUENCE [LARGE SCALE GENOMIC DNA]</scope>
    <source>
        <strain evidence="11">ZYSR67-Z</strain>
    </source>
</reference>
<dbReference type="EC" id="3.6.1.-" evidence="8"/>
<evidence type="ECO:0000256" key="3">
    <source>
        <dbReference type="ARBA" id="ARBA00022801"/>
    </source>
</evidence>
<dbReference type="PROSITE" id="PS51462">
    <property type="entry name" value="NUDIX"/>
    <property type="match status" value="1"/>
</dbReference>
<feature type="binding site" evidence="8">
    <location>
        <position position="189"/>
    </location>
    <ligand>
        <name>a divalent metal cation</name>
        <dbReference type="ChEBI" id="CHEBI:60240"/>
        <label>2</label>
    </ligand>
</feature>
<dbReference type="InterPro" id="IPR000086">
    <property type="entry name" value="NUDIX_hydrolase_dom"/>
</dbReference>
<dbReference type="CDD" id="cd03429">
    <property type="entry name" value="NUDIX_NADH_pyrophosphatase_Nudt13"/>
    <property type="match status" value="1"/>
</dbReference>
<evidence type="ECO:0000313" key="11">
    <source>
        <dbReference type="EMBL" id="PKF72538.1"/>
    </source>
</evidence>
<dbReference type="PANTHER" id="PTHR42904">
    <property type="entry name" value="NUDIX HYDROLASE, NUDC SUBFAMILY"/>
    <property type="match status" value="1"/>
</dbReference>
<dbReference type="GO" id="GO:0019677">
    <property type="term" value="P:NAD+ catabolic process"/>
    <property type="evidence" value="ECO:0007669"/>
    <property type="project" value="TreeGrafter"/>
</dbReference>
<dbReference type="GO" id="GO:0006742">
    <property type="term" value="P:NADP+ catabolic process"/>
    <property type="evidence" value="ECO:0007669"/>
    <property type="project" value="TreeGrafter"/>
</dbReference>
<feature type="binding site" evidence="8">
    <location>
        <position position="134"/>
    </location>
    <ligand>
        <name>Zn(2+)</name>
        <dbReference type="ChEBI" id="CHEBI:29105"/>
    </ligand>
</feature>
<feature type="binding site" evidence="8">
    <location>
        <position position="234"/>
    </location>
    <ligand>
        <name>a divalent metal cation</name>
        <dbReference type="ChEBI" id="CHEBI:60240"/>
        <label>3</label>
    </ligand>
</feature>
<feature type="binding site" evidence="8">
    <location>
        <position position="256"/>
    </location>
    <ligand>
        <name>substrate</name>
    </ligand>
</feature>
<feature type="binding site" evidence="8">
    <location>
        <position position="189"/>
    </location>
    <ligand>
        <name>a divalent metal cation</name>
        <dbReference type="ChEBI" id="CHEBI:60240"/>
        <label>3</label>
    </ligand>
</feature>
<evidence type="ECO:0000313" key="10">
    <source>
        <dbReference type="EMBL" id="GGH91934.1"/>
    </source>
</evidence>
<feature type="binding site" evidence="8">
    <location>
        <position position="193"/>
    </location>
    <ligand>
        <name>a divalent metal cation</name>
        <dbReference type="ChEBI" id="CHEBI:60240"/>
        <label>1</label>
    </ligand>
</feature>
<keyword evidence="4 8" id="KW-0460">Magnesium</keyword>
<comment type="caution">
    <text evidence="8">Lacks conserved residue(s) required for the propagation of feature annotation.</text>
</comment>
<evidence type="ECO:0000313" key="13">
    <source>
        <dbReference type="Proteomes" id="UP000655550"/>
    </source>
</evidence>
<feature type="binding site" evidence="8">
    <location>
        <position position="113"/>
    </location>
    <ligand>
        <name>Zn(2+)</name>
        <dbReference type="ChEBI" id="CHEBI:29105"/>
    </ligand>
</feature>
<dbReference type="InterPro" id="IPR050241">
    <property type="entry name" value="NAD-cap_RNA_hydrolase_NudC"/>
</dbReference>
<dbReference type="SUPFAM" id="SSF55811">
    <property type="entry name" value="Nudix"/>
    <property type="match status" value="2"/>
</dbReference>
<dbReference type="PROSITE" id="PS00893">
    <property type="entry name" value="NUDIX_BOX"/>
    <property type="match status" value="1"/>
</dbReference>
<dbReference type="Pfam" id="PF09296">
    <property type="entry name" value="NUDIX-like"/>
    <property type="match status" value="1"/>
</dbReference>
<comment type="subunit">
    <text evidence="8">Homodimer.</text>
</comment>
<comment type="similarity">
    <text evidence="1 8">Belongs to the Nudix hydrolase family. NudC subfamily.</text>
</comment>
<evidence type="ECO:0000256" key="8">
    <source>
        <dbReference type="HAMAP-Rule" id="MF_00297"/>
    </source>
</evidence>
<comment type="cofactor">
    <cofactor evidence="8">
        <name>Zn(2+)</name>
        <dbReference type="ChEBI" id="CHEBI:29105"/>
    </cofactor>
    <text evidence="8">Binds 1 zinc ion per subunit.</text>
</comment>
<dbReference type="Gene3D" id="3.90.79.10">
    <property type="entry name" value="Nucleoside Triphosphate Pyrophosphohydrolase"/>
    <property type="match status" value="1"/>
</dbReference>
<feature type="binding site" evidence="8">
    <location>
        <position position="193"/>
    </location>
    <ligand>
        <name>a divalent metal cation</name>
        <dbReference type="ChEBI" id="CHEBI:60240"/>
        <label>3</label>
    </ligand>
</feature>
<dbReference type="EMBL" id="PIYS01000003">
    <property type="protein sequence ID" value="PKF72538.1"/>
    <property type="molecule type" value="Genomic_DNA"/>
</dbReference>
<dbReference type="Pfam" id="PF09297">
    <property type="entry name" value="Zn_ribbon_NUD"/>
    <property type="match status" value="1"/>
</dbReference>
<dbReference type="EMBL" id="BMDE01000003">
    <property type="protein sequence ID" value="GGH91934.1"/>
    <property type="molecule type" value="Genomic_DNA"/>
</dbReference>
<comment type="cofactor">
    <cofactor evidence="8">
        <name>Mg(2+)</name>
        <dbReference type="ChEBI" id="CHEBI:18420"/>
    </cofactor>
    <cofactor evidence="8">
        <name>Mn(2+)</name>
        <dbReference type="ChEBI" id="CHEBI:29035"/>
    </cofactor>
    <text evidence="8">Divalent metal cations. Mg(2+) or Mn(2+).</text>
</comment>
<reference evidence="12" key="2">
    <citation type="submission" date="2017-12" db="EMBL/GenBank/DDBJ databases">
        <authorList>
            <person name="Yu X.-Y."/>
        </authorList>
    </citation>
    <scope>NUCLEOTIDE SEQUENCE [LARGE SCALE GENOMIC DNA]</scope>
    <source>
        <strain evidence="12">ZYSR67-Z</strain>
    </source>
</reference>
<evidence type="ECO:0000256" key="5">
    <source>
        <dbReference type="ARBA" id="ARBA00023027"/>
    </source>
</evidence>
<keyword evidence="5 8" id="KW-0520">NAD</keyword>
<dbReference type="InterPro" id="IPR049734">
    <property type="entry name" value="NudC-like_C"/>
</dbReference>
<evidence type="ECO:0000313" key="12">
    <source>
        <dbReference type="Proteomes" id="UP000242861"/>
    </source>
</evidence>
<reference evidence="10" key="1">
    <citation type="journal article" date="2014" name="Int. J. Syst. Evol. Microbiol.">
        <title>Complete genome of a new Firmicutes species belonging to the dominant human colonic microbiota ('Ruminococcus bicirculans') reveals two chromosomes and a selective capacity to utilize plant glucans.</title>
        <authorList>
            <consortium name="NISC Comparative Sequencing Program"/>
            <person name="Wegmann U."/>
            <person name="Louis P."/>
            <person name="Goesmann A."/>
            <person name="Henrissat B."/>
            <person name="Duncan S.H."/>
            <person name="Flint H.J."/>
        </authorList>
    </citation>
    <scope>NUCLEOTIDE SEQUENCE</scope>
    <source>
        <strain evidence="10">CCM 8778</strain>
    </source>
</reference>
<dbReference type="InterPro" id="IPR015376">
    <property type="entry name" value="Znr_NADH_PPase"/>
</dbReference>
<reference evidence="13" key="4">
    <citation type="journal article" date="2019" name="Int. J. Syst. Evol. Microbiol.">
        <title>The Global Catalogue of Microorganisms (GCM) 10K type strain sequencing project: providing services to taxonomists for standard genome sequencing and annotation.</title>
        <authorList>
            <consortium name="The Broad Institute Genomics Platform"/>
            <consortium name="The Broad Institute Genome Sequencing Center for Infectious Disease"/>
            <person name="Wu L."/>
            <person name="Ma J."/>
        </authorList>
    </citation>
    <scope>NUCLEOTIDE SEQUENCE [LARGE SCALE GENOMIC DNA]</scope>
    <source>
        <strain evidence="13">CCM 8778</strain>
    </source>
</reference>
<feature type="binding site" evidence="8">
    <location>
        <position position="116"/>
    </location>
    <ligand>
        <name>Zn(2+)</name>
        <dbReference type="ChEBI" id="CHEBI:29105"/>
    </ligand>
</feature>
<keyword evidence="8" id="KW-0862">Zinc</keyword>
<keyword evidence="6 8" id="KW-0464">Manganese</keyword>
<dbReference type="Gene3D" id="3.90.79.20">
    <property type="match status" value="1"/>
</dbReference>
<dbReference type="GO" id="GO:0005829">
    <property type="term" value="C:cytosol"/>
    <property type="evidence" value="ECO:0007669"/>
    <property type="project" value="TreeGrafter"/>
</dbReference>
<dbReference type="GO" id="GO:0008270">
    <property type="term" value="F:zinc ion binding"/>
    <property type="evidence" value="ECO:0007669"/>
    <property type="project" value="UniProtKB-UniRule"/>
</dbReference>
<dbReference type="PANTHER" id="PTHR42904:SF6">
    <property type="entry name" value="NAD-CAPPED RNA HYDROLASE NUDT12"/>
    <property type="match status" value="1"/>
</dbReference>